<organism evidence="7 8">
    <name type="scientific">Allobacillus halotolerans</name>
    <dbReference type="NCBI Taxonomy" id="570278"/>
    <lineage>
        <taxon>Bacteria</taxon>
        <taxon>Bacillati</taxon>
        <taxon>Bacillota</taxon>
        <taxon>Bacilli</taxon>
        <taxon>Bacillales</taxon>
        <taxon>Bacillaceae</taxon>
        <taxon>Allobacillus</taxon>
    </lineage>
</organism>
<keyword evidence="4" id="KW-0680">Restriction system</keyword>
<comment type="caution">
    <text evidence="7">The sequence shown here is derived from an EMBL/GenBank/DDBJ whole genome shotgun (WGS) entry which is preliminary data.</text>
</comment>
<feature type="domain" description="DNA methylase N-4/N-6" evidence="6">
    <location>
        <begin position="251"/>
        <end position="417"/>
    </location>
</feature>
<feature type="domain" description="DNA methylase N-4/N-6" evidence="6">
    <location>
        <begin position="19"/>
        <end position="78"/>
    </location>
</feature>
<keyword evidence="1" id="KW-0489">Methyltransferase</keyword>
<accession>A0ABS6GT43</accession>
<protein>
    <submittedName>
        <fullName evidence="7">Site-specific DNA-methyltransferase</fullName>
    </submittedName>
</protein>
<dbReference type="Proteomes" id="UP000812672">
    <property type="component" value="Unassembled WGS sequence"/>
</dbReference>
<keyword evidence="8" id="KW-1185">Reference proteome</keyword>
<dbReference type="InterPro" id="IPR002941">
    <property type="entry name" value="DNA_methylase_N4/N6"/>
</dbReference>
<gene>
    <name evidence="7" type="ORF">KQ486_13535</name>
</gene>
<evidence type="ECO:0000313" key="7">
    <source>
        <dbReference type="EMBL" id="MBU6082030.1"/>
    </source>
</evidence>
<evidence type="ECO:0000313" key="8">
    <source>
        <dbReference type="Proteomes" id="UP000812672"/>
    </source>
</evidence>
<dbReference type="InterPro" id="IPR017985">
    <property type="entry name" value="MeTrfase_CN4_CS"/>
</dbReference>
<evidence type="ECO:0000256" key="4">
    <source>
        <dbReference type="ARBA" id="ARBA00022747"/>
    </source>
</evidence>
<name>A0ABS6GT43_9BACI</name>
<evidence type="ECO:0000259" key="6">
    <source>
        <dbReference type="Pfam" id="PF01555"/>
    </source>
</evidence>
<dbReference type="RefSeq" id="WP_216687967.1">
    <property type="nucleotide sequence ID" value="NZ_CP117968.1"/>
</dbReference>
<evidence type="ECO:0000256" key="5">
    <source>
        <dbReference type="ARBA" id="ARBA00023125"/>
    </source>
</evidence>
<reference evidence="7 8" key="1">
    <citation type="journal article" date="2011" name="Int. J. Syst. Evol. Microbiol.">
        <title>Allobacillus halotolerans gen. nov., sp. nov. isolated from shrimp paste.</title>
        <authorList>
            <person name="Sheu S.Y."/>
            <person name="Arun A.B."/>
            <person name="Jiang S.R."/>
            <person name="Young C.C."/>
            <person name="Chen W.M."/>
        </authorList>
    </citation>
    <scope>NUCLEOTIDE SEQUENCE [LARGE SCALE GENOMIC DNA]</scope>
    <source>
        <strain evidence="7 8">LMG 24826</strain>
    </source>
</reference>
<keyword evidence="3" id="KW-0949">S-adenosyl-L-methionine</keyword>
<keyword evidence="2" id="KW-0808">Transferase</keyword>
<dbReference type="Pfam" id="PF01555">
    <property type="entry name" value="N6_N4_Mtase"/>
    <property type="match status" value="2"/>
</dbReference>
<sequence length="430" mass="49132">MSSIKLSNPKRNNSNKRNKSSWFDYYAGYSPEFVEDALNYLNLSLDSVILDPWNGSGTTTQIAEDLGYRAIGYDINPVMLIVAKAKGIDNKYLKNVEEEAHELIDESHNCVIEGTNDDPLSIWLHPSSVLIFRKLEMAILNKNLVSDKGKLQKYNFESISSKVAFYYLGLFKTIKKLLFPFRSSNPTWIKRPKLTSERMKINEDEVFESFLTSMTEMVSSIGTESSKKKVKNRAIISVNTSESLPLSSNSVDAIITSPPYCTRIDYAIATVLELAILGFSSENYLTELRNKMIGTPTIIKEPIEIKKEWGTFANTFLKLVAEHESKASRSYYYKVYLQYFNSMYNSIKEINRVMKGGSYCILVVQDSYYKDILIDLSTIFSEMGESLSWRVENKISYQNKRTLASIHQDTRKYRKSSAVSESALIFQKVN</sequence>
<evidence type="ECO:0000256" key="3">
    <source>
        <dbReference type="ARBA" id="ARBA00022691"/>
    </source>
</evidence>
<dbReference type="PROSITE" id="PS00093">
    <property type="entry name" value="N4_MTASE"/>
    <property type="match status" value="1"/>
</dbReference>
<keyword evidence="5" id="KW-0238">DNA-binding</keyword>
<evidence type="ECO:0000256" key="1">
    <source>
        <dbReference type="ARBA" id="ARBA00022603"/>
    </source>
</evidence>
<proteinExistence type="predicted"/>
<evidence type="ECO:0000256" key="2">
    <source>
        <dbReference type="ARBA" id="ARBA00022679"/>
    </source>
</evidence>
<dbReference type="EMBL" id="JAHLZF010000031">
    <property type="protein sequence ID" value="MBU6082030.1"/>
    <property type="molecule type" value="Genomic_DNA"/>
</dbReference>